<feature type="compositionally biased region" description="Basic and acidic residues" evidence="9">
    <location>
        <begin position="32"/>
        <end position="69"/>
    </location>
</feature>
<dbReference type="InterPro" id="IPR014001">
    <property type="entry name" value="Helicase_ATP-bd"/>
</dbReference>
<evidence type="ECO:0000256" key="2">
    <source>
        <dbReference type="ARBA" id="ARBA00022801"/>
    </source>
</evidence>
<dbReference type="PROSITE" id="PS51195">
    <property type="entry name" value="Q_MOTIF"/>
    <property type="match status" value="1"/>
</dbReference>
<evidence type="ECO:0000256" key="3">
    <source>
        <dbReference type="ARBA" id="ARBA00022806"/>
    </source>
</evidence>
<dbReference type="InterPro" id="IPR044764">
    <property type="entry name" value="DDX52/Rok1_DEADc"/>
</dbReference>
<evidence type="ECO:0000256" key="1">
    <source>
        <dbReference type="ARBA" id="ARBA00022741"/>
    </source>
</evidence>
<dbReference type="GO" id="GO:0003723">
    <property type="term" value="F:RNA binding"/>
    <property type="evidence" value="ECO:0007669"/>
    <property type="project" value="UniProtKB-UniRule"/>
</dbReference>
<accession>A0A7D9K3W6</accession>
<sequence>MFSGMTHFQPTQGKDEKIPDVQESVPDAVDFFGHRQSKEQSLEHDLKSCEIPKSEAKKKLKDGGGDEDRKKKRNKKRKRENDNSEVDEEQSHKKKEKHSIEKLAELQKEKVNAFRNKHHIYVNGSDIPDPIECFTDLDTQYSLPHYILNNVLESGYAQPTPIQMQAIPLLLQDRELLACAPTGSGKTAAFILPVLYHLKEPKKCGFRCVVVSPTRELAQQIYREFCRLSKGKALRIHILTKAKANANNFGPKSSKRFDILVTTPNRLVHMLQQDPPAIQLDSVEWLILDEADKLFEKGKDGFRDQIATIYQACSNPKIKRALFSATLSNGIEEWTRVHLDNVVRITVGVRNSATETVEQELLFVGQESGKLIAIRDIIQK</sequence>
<evidence type="ECO:0000256" key="6">
    <source>
        <dbReference type="ARBA" id="ARBA00047984"/>
    </source>
</evidence>
<comment type="function">
    <text evidence="8">RNA helicase.</text>
</comment>
<feature type="region of interest" description="Disordered" evidence="9">
    <location>
        <begin position="1"/>
        <end position="99"/>
    </location>
</feature>
<comment type="domain">
    <text evidence="8">The Q motif is unique to and characteristic of the DEAD box family of RNA helicases and controls ATP binding and hydrolysis.</text>
</comment>
<keyword evidence="11" id="KW-1185">Reference proteome</keyword>
<evidence type="ECO:0000313" key="10">
    <source>
        <dbReference type="EMBL" id="CAB4040535.1"/>
    </source>
</evidence>
<dbReference type="PROSITE" id="PS51192">
    <property type="entry name" value="HELICASE_ATP_BIND_1"/>
    <property type="match status" value="1"/>
</dbReference>
<evidence type="ECO:0000256" key="8">
    <source>
        <dbReference type="RuleBase" id="RU365068"/>
    </source>
</evidence>
<dbReference type="AlphaFoldDB" id="A0A7D9K3W6"/>
<comment type="similarity">
    <text evidence="7">Belongs to the DEAD box helicase family.</text>
</comment>
<dbReference type="CDD" id="cd17957">
    <property type="entry name" value="DEADc_DDX52"/>
    <property type="match status" value="1"/>
</dbReference>
<keyword evidence="4 7" id="KW-0067">ATP-binding</keyword>
<feature type="non-terminal residue" evidence="10">
    <location>
        <position position="380"/>
    </location>
</feature>
<keyword evidence="1 7" id="KW-0547">Nucleotide-binding</keyword>
<dbReference type="EMBL" id="CACRXK020026932">
    <property type="protein sequence ID" value="CAB4040535.1"/>
    <property type="molecule type" value="Genomic_DNA"/>
</dbReference>
<dbReference type="InterPro" id="IPR027417">
    <property type="entry name" value="P-loop_NTPase"/>
</dbReference>
<feature type="compositionally biased region" description="Polar residues" evidence="9">
    <location>
        <begin position="1"/>
        <end position="12"/>
    </location>
</feature>
<keyword evidence="2 7" id="KW-0378">Hydrolase</keyword>
<comment type="catalytic activity">
    <reaction evidence="6 8">
        <text>ATP + H2O = ADP + phosphate + H(+)</text>
        <dbReference type="Rhea" id="RHEA:13065"/>
        <dbReference type="ChEBI" id="CHEBI:15377"/>
        <dbReference type="ChEBI" id="CHEBI:15378"/>
        <dbReference type="ChEBI" id="CHEBI:30616"/>
        <dbReference type="ChEBI" id="CHEBI:43474"/>
        <dbReference type="ChEBI" id="CHEBI:456216"/>
        <dbReference type="EC" id="3.6.4.13"/>
    </reaction>
</comment>
<dbReference type="EC" id="3.6.4.13" evidence="8"/>
<dbReference type="GO" id="GO:0016787">
    <property type="term" value="F:hydrolase activity"/>
    <property type="evidence" value="ECO:0007669"/>
    <property type="project" value="UniProtKB-KW"/>
</dbReference>
<dbReference type="OrthoDB" id="360161at2759"/>
<dbReference type="GO" id="GO:0005524">
    <property type="term" value="F:ATP binding"/>
    <property type="evidence" value="ECO:0007669"/>
    <property type="project" value="UniProtKB-UniRule"/>
</dbReference>
<keyword evidence="3 7" id="KW-0347">Helicase</keyword>
<dbReference type="Gene3D" id="3.40.50.300">
    <property type="entry name" value="P-loop containing nucleotide triphosphate hydrolases"/>
    <property type="match status" value="1"/>
</dbReference>
<evidence type="ECO:0000256" key="9">
    <source>
        <dbReference type="SAM" id="MobiDB-lite"/>
    </source>
</evidence>
<dbReference type="InterPro" id="IPR011545">
    <property type="entry name" value="DEAD/DEAH_box_helicase_dom"/>
</dbReference>
<evidence type="ECO:0000256" key="7">
    <source>
        <dbReference type="RuleBase" id="RU000492"/>
    </source>
</evidence>
<reference evidence="10" key="1">
    <citation type="submission" date="2020-04" db="EMBL/GenBank/DDBJ databases">
        <authorList>
            <person name="Alioto T."/>
            <person name="Alioto T."/>
            <person name="Gomez Garrido J."/>
        </authorList>
    </citation>
    <scope>NUCLEOTIDE SEQUENCE</scope>
    <source>
        <strain evidence="10">A484AB</strain>
    </source>
</reference>
<dbReference type="Pfam" id="PF00270">
    <property type="entry name" value="DEAD"/>
    <property type="match status" value="1"/>
</dbReference>
<dbReference type="SUPFAM" id="SSF52540">
    <property type="entry name" value="P-loop containing nucleoside triphosphate hydrolases"/>
    <property type="match status" value="1"/>
</dbReference>
<evidence type="ECO:0000256" key="5">
    <source>
        <dbReference type="ARBA" id="ARBA00022884"/>
    </source>
</evidence>
<protein>
    <recommendedName>
        <fullName evidence="8">ATP-dependent RNA helicase</fullName>
        <ecNumber evidence="8">3.6.4.13</ecNumber>
    </recommendedName>
</protein>
<dbReference type="Proteomes" id="UP001152795">
    <property type="component" value="Unassembled WGS sequence"/>
</dbReference>
<dbReference type="SMART" id="SM00487">
    <property type="entry name" value="DEXDc"/>
    <property type="match status" value="1"/>
</dbReference>
<dbReference type="InterPro" id="IPR014014">
    <property type="entry name" value="RNA_helicase_DEAD_Q_motif"/>
</dbReference>
<dbReference type="PANTHER" id="PTHR24031">
    <property type="entry name" value="RNA HELICASE"/>
    <property type="match status" value="1"/>
</dbReference>
<dbReference type="GO" id="GO:0003724">
    <property type="term" value="F:RNA helicase activity"/>
    <property type="evidence" value="ECO:0007669"/>
    <property type="project" value="UniProtKB-EC"/>
</dbReference>
<comment type="caution">
    <text evidence="10">The sequence shown here is derived from an EMBL/GenBank/DDBJ whole genome shotgun (WGS) entry which is preliminary data.</text>
</comment>
<evidence type="ECO:0000313" key="11">
    <source>
        <dbReference type="Proteomes" id="UP001152795"/>
    </source>
</evidence>
<keyword evidence="5 8" id="KW-0694">RNA-binding</keyword>
<organism evidence="10 11">
    <name type="scientific">Paramuricea clavata</name>
    <name type="common">Red gorgonian</name>
    <name type="synonym">Violescent sea-whip</name>
    <dbReference type="NCBI Taxonomy" id="317549"/>
    <lineage>
        <taxon>Eukaryota</taxon>
        <taxon>Metazoa</taxon>
        <taxon>Cnidaria</taxon>
        <taxon>Anthozoa</taxon>
        <taxon>Octocorallia</taxon>
        <taxon>Malacalcyonacea</taxon>
        <taxon>Plexauridae</taxon>
        <taxon>Paramuricea</taxon>
    </lineage>
</organism>
<dbReference type="InterPro" id="IPR000629">
    <property type="entry name" value="RNA-helicase_DEAD-box_CS"/>
</dbReference>
<name>A0A7D9K3W6_PARCT</name>
<proteinExistence type="inferred from homology"/>
<dbReference type="PROSITE" id="PS00039">
    <property type="entry name" value="DEAD_ATP_HELICASE"/>
    <property type="match status" value="1"/>
</dbReference>
<dbReference type="GO" id="GO:0030490">
    <property type="term" value="P:maturation of SSU-rRNA"/>
    <property type="evidence" value="ECO:0007669"/>
    <property type="project" value="InterPro"/>
</dbReference>
<evidence type="ECO:0000256" key="4">
    <source>
        <dbReference type="ARBA" id="ARBA00022840"/>
    </source>
</evidence>
<gene>
    <name evidence="10" type="ORF">PACLA_8A028703</name>
</gene>